<dbReference type="GO" id="GO:0016509">
    <property type="term" value="F:long-chain (3S)-3-hydroxyacyl-CoA dehydrogenase (NAD+) activity"/>
    <property type="evidence" value="ECO:0007669"/>
    <property type="project" value="TreeGrafter"/>
</dbReference>
<dbReference type="AlphaFoldDB" id="A0A4P7IHT1"/>
<evidence type="ECO:0000256" key="12">
    <source>
        <dbReference type="ARBA" id="ARBA00049556"/>
    </source>
</evidence>
<evidence type="ECO:0000256" key="2">
    <source>
        <dbReference type="ARBA" id="ARBA00005086"/>
    </source>
</evidence>
<evidence type="ECO:0000256" key="4">
    <source>
        <dbReference type="ARBA" id="ARBA00009463"/>
    </source>
</evidence>
<dbReference type="SUPFAM" id="SSF48179">
    <property type="entry name" value="6-phosphogluconate dehydrogenase C-terminal domain-like"/>
    <property type="match status" value="2"/>
</dbReference>
<evidence type="ECO:0000256" key="11">
    <source>
        <dbReference type="ARBA" id="ARBA00023268"/>
    </source>
</evidence>
<reference evidence="15 16" key="1">
    <citation type="submission" date="2019-03" db="EMBL/GenBank/DDBJ databases">
        <title>Three New Species of Nocardioides, Nocardioides euryhalodurans sp. nov., Nocardioides seonyuensis sp. nov. and Nocardioides eburneoflavus sp. nov. Iolated from Soil.</title>
        <authorList>
            <person name="Roh S.G."/>
            <person name="Lee C."/>
            <person name="Kim M.-K."/>
            <person name="Kim S.B."/>
        </authorList>
    </citation>
    <scope>NUCLEOTIDE SEQUENCE [LARGE SCALE GENOMIC DNA]</scope>
    <source>
        <strain evidence="15 16">MMS17-SY207-3</strain>
    </source>
</reference>
<dbReference type="SUPFAM" id="SSF52096">
    <property type="entry name" value="ClpP/crotonase"/>
    <property type="match status" value="1"/>
</dbReference>
<dbReference type="InterPro" id="IPR006176">
    <property type="entry name" value="3-OHacyl-CoA_DH_NAD-bd"/>
</dbReference>
<dbReference type="CDD" id="cd06558">
    <property type="entry name" value="crotonase-like"/>
    <property type="match status" value="1"/>
</dbReference>
<dbReference type="PANTHER" id="PTHR43612">
    <property type="entry name" value="TRIFUNCTIONAL ENZYME SUBUNIT ALPHA"/>
    <property type="match status" value="1"/>
</dbReference>
<keyword evidence="16" id="KW-1185">Reference proteome</keyword>
<dbReference type="UniPathway" id="UPA00659"/>
<protein>
    <submittedName>
        <fullName evidence="15">3-hydroxyacyl-CoA dehydrogenase</fullName>
    </submittedName>
</protein>
<evidence type="ECO:0000256" key="6">
    <source>
        <dbReference type="ARBA" id="ARBA00022963"/>
    </source>
</evidence>
<comment type="pathway">
    <text evidence="2">Lipid metabolism; butanoate metabolism.</text>
</comment>
<dbReference type="Pfam" id="PF02737">
    <property type="entry name" value="3HCDH_N"/>
    <property type="match status" value="1"/>
</dbReference>
<dbReference type="Pfam" id="PF00378">
    <property type="entry name" value="ECH_1"/>
    <property type="match status" value="1"/>
</dbReference>
<keyword evidence="11" id="KW-0511">Multifunctional enzyme</keyword>
<evidence type="ECO:0000313" key="15">
    <source>
        <dbReference type="EMBL" id="QBX56949.1"/>
    </source>
</evidence>
<comment type="catalytic activity">
    <reaction evidence="12">
        <text>a (3S)-3-hydroxyacyl-CoA + NAD(+) = a 3-oxoacyl-CoA + NADH + H(+)</text>
        <dbReference type="Rhea" id="RHEA:22432"/>
        <dbReference type="ChEBI" id="CHEBI:15378"/>
        <dbReference type="ChEBI" id="CHEBI:57318"/>
        <dbReference type="ChEBI" id="CHEBI:57540"/>
        <dbReference type="ChEBI" id="CHEBI:57945"/>
        <dbReference type="ChEBI" id="CHEBI:90726"/>
        <dbReference type="EC" id="1.1.1.35"/>
    </reaction>
</comment>
<keyword evidence="10" id="KW-0456">Lyase</keyword>
<dbReference type="InterPro" id="IPR029045">
    <property type="entry name" value="ClpP/crotonase-like_dom_sf"/>
</dbReference>
<feature type="domain" description="3-hydroxyacyl-CoA dehydrogenase C-terminal" evidence="13">
    <location>
        <begin position="524"/>
        <end position="606"/>
    </location>
</feature>
<dbReference type="InterPro" id="IPR036291">
    <property type="entry name" value="NAD(P)-bd_dom_sf"/>
</dbReference>
<evidence type="ECO:0000256" key="5">
    <source>
        <dbReference type="ARBA" id="ARBA00022832"/>
    </source>
</evidence>
<dbReference type="InterPro" id="IPR006108">
    <property type="entry name" value="3HC_DH_C"/>
</dbReference>
<accession>A0A4P7IHT1</accession>
<dbReference type="SUPFAM" id="SSF51735">
    <property type="entry name" value="NAD(P)-binding Rossmann-fold domains"/>
    <property type="match status" value="1"/>
</dbReference>
<dbReference type="GO" id="GO:0006635">
    <property type="term" value="P:fatty acid beta-oxidation"/>
    <property type="evidence" value="ECO:0007669"/>
    <property type="project" value="UniProtKB-UniPathway"/>
</dbReference>
<dbReference type="Gene3D" id="3.40.50.720">
    <property type="entry name" value="NAD(P)-binding Rossmann-like Domain"/>
    <property type="match status" value="1"/>
</dbReference>
<gene>
    <name evidence="15" type="ORF">EXE58_16880</name>
</gene>
<comment type="similarity">
    <text evidence="4">Belongs to the 3-hydroxyacyl-CoA dehydrogenase family.</text>
</comment>
<comment type="similarity">
    <text evidence="3">In the central section; belongs to the 3-hydroxyacyl-CoA dehydrogenase family.</text>
</comment>
<dbReference type="FunFam" id="3.40.50.720:FF:000009">
    <property type="entry name" value="Fatty oxidation complex, alpha subunit"/>
    <property type="match status" value="1"/>
</dbReference>
<feature type="domain" description="3-hydroxyacyl-CoA dehydrogenase NAD binding" evidence="14">
    <location>
        <begin position="340"/>
        <end position="520"/>
    </location>
</feature>
<keyword evidence="9" id="KW-0443">Lipid metabolism</keyword>
<comment type="pathway">
    <text evidence="1">Lipid metabolism; fatty acid beta-oxidation.</text>
</comment>
<dbReference type="Gene3D" id="3.90.226.10">
    <property type="entry name" value="2-enoyl-CoA Hydratase, Chain A, domain 1"/>
    <property type="match status" value="1"/>
</dbReference>
<dbReference type="InterPro" id="IPR008927">
    <property type="entry name" value="6-PGluconate_DH-like_C_sf"/>
</dbReference>
<name>A0A4P7IHT1_9ACTN</name>
<dbReference type="GO" id="GO:0070403">
    <property type="term" value="F:NAD+ binding"/>
    <property type="evidence" value="ECO:0007669"/>
    <property type="project" value="InterPro"/>
</dbReference>
<keyword evidence="7" id="KW-0560">Oxidoreductase</keyword>
<dbReference type="Proteomes" id="UP000294853">
    <property type="component" value="Chromosome"/>
</dbReference>
<evidence type="ECO:0000256" key="9">
    <source>
        <dbReference type="ARBA" id="ARBA00023098"/>
    </source>
</evidence>
<dbReference type="InterPro" id="IPR050136">
    <property type="entry name" value="FA_oxidation_alpha_subunit"/>
</dbReference>
<evidence type="ECO:0000259" key="13">
    <source>
        <dbReference type="Pfam" id="PF00725"/>
    </source>
</evidence>
<keyword evidence="5" id="KW-0276">Fatty acid metabolism</keyword>
<dbReference type="Gene3D" id="1.10.1040.50">
    <property type="match status" value="1"/>
</dbReference>
<dbReference type="RefSeq" id="WP_135268934.1">
    <property type="nucleotide sequence ID" value="NZ_CP038436.1"/>
</dbReference>
<keyword evidence="8" id="KW-0520">NAD</keyword>
<dbReference type="PANTHER" id="PTHR43612:SF3">
    <property type="entry name" value="TRIFUNCTIONAL ENZYME SUBUNIT ALPHA, MITOCHONDRIAL"/>
    <property type="match status" value="1"/>
</dbReference>
<dbReference type="EMBL" id="CP038436">
    <property type="protein sequence ID" value="QBX56949.1"/>
    <property type="molecule type" value="Genomic_DNA"/>
</dbReference>
<dbReference type="GO" id="GO:0004300">
    <property type="term" value="F:enoyl-CoA hydratase activity"/>
    <property type="evidence" value="ECO:0007669"/>
    <property type="project" value="TreeGrafter"/>
</dbReference>
<evidence type="ECO:0000256" key="10">
    <source>
        <dbReference type="ARBA" id="ARBA00023239"/>
    </source>
</evidence>
<dbReference type="Pfam" id="PF00725">
    <property type="entry name" value="3HCDH"/>
    <property type="match status" value="1"/>
</dbReference>
<organism evidence="15 16">
    <name type="scientific">Nocardioides seonyuensis</name>
    <dbReference type="NCBI Taxonomy" id="2518371"/>
    <lineage>
        <taxon>Bacteria</taxon>
        <taxon>Bacillati</taxon>
        <taxon>Actinomycetota</taxon>
        <taxon>Actinomycetes</taxon>
        <taxon>Propionibacteriales</taxon>
        <taxon>Nocardioidaceae</taxon>
        <taxon>Nocardioides</taxon>
    </lineage>
</organism>
<evidence type="ECO:0000256" key="8">
    <source>
        <dbReference type="ARBA" id="ARBA00023027"/>
    </source>
</evidence>
<sequence>MSDNTHELSADLRARAEAIVSEAERVTRAHLRKVALPGVTFGLITLDNGEDHTKPNTFGPGSLLELDKAIDAALADDTIQAIAVTGKPFILAAGADLTSIQGGGPGAVRTVAELGHAVFRKLQDGGKPSFGLINGLALGGGLEVALHCTYRTVMDSAPALGLPEVMLGLVPGWGGAYLVPNLLGADKAVTLILENPLNQGKTLGGQAAYEMGLADAVFGGADFLEQSLLWAAAVLRGEIQVHRADPDRGEAWDAAIERARQIVASKTGGGSPAARKAVELISAARDTDRDAGFAAEDDALEEMSETPELLASLYAFDLVQKRAKRPAGAPDKSLARPVTKVGIVGAGLMASQLALLFVRRLEVPVVLTDLDQERADKGVAYVHAEIDKLLAKGRINQDKANRHKALVTGETDKQAAFGDADFVIEAVFEEMAIKKTVFADVEKVVSAECVLATNTSSLSITEMAADLEHPERVVGFHFFNPVAVMPLLEIVRGERTDDATLATAFATGRSLKKTSILVKDSPSFIVNRLLGRFMGEVGRIVDEGTPVEVADSAFAGIAPMPPFMLLSLVGPAIALHNNETLAGAFPDRFYVSPALRRVVEARKPGYYGPDGSIDPSVAELLEKPEQPVVLTAEEVREKTLVGLAEEARLMLDEGVVAAPEDIDLAMITGAGFSFWNGGLTFLLDVSGVSEKANGKRFH</sequence>
<dbReference type="KEGG" id="nsn:EXE58_16880"/>
<dbReference type="InterPro" id="IPR001753">
    <property type="entry name" value="Enoyl-CoA_hydra/iso"/>
</dbReference>
<evidence type="ECO:0000313" key="16">
    <source>
        <dbReference type="Proteomes" id="UP000294853"/>
    </source>
</evidence>
<evidence type="ECO:0000256" key="7">
    <source>
        <dbReference type="ARBA" id="ARBA00023002"/>
    </source>
</evidence>
<keyword evidence="6" id="KW-0442">Lipid degradation</keyword>
<evidence type="ECO:0000259" key="14">
    <source>
        <dbReference type="Pfam" id="PF02737"/>
    </source>
</evidence>
<proteinExistence type="inferred from homology"/>
<evidence type="ECO:0000256" key="1">
    <source>
        <dbReference type="ARBA" id="ARBA00005005"/>
    </source>
</evidence>
<dbReference type="OrthoDB" id="5240528at2"/>
<evidence type="ECO:0000256" key="3">
    <source>
        <dbReference type="ARBA" id="ARBA00007005"/>
    </source>
</evidence>